<protein>
    <submittedName>
        <fullName evidence="1">Uncharacterized protein</fullName>
    </submittedName>
</protein>
<gene>
    <name evidence="1" type="ORF">BEWA_022080</name>
</gene>
<dbReference type="RefSeq" id="XP_004829026.1">
    <property type="nucleotide sequence ID" value="XM_004828969.1"/>
</dbReference>
<dbReference type="Proteomes" id="UP000031512">
    <property type="component" value="Chromosome 1"/>
</dbReference>
<reference evidence="1 2" key="1">
    <citation type="journal article" date="2012" name="BMC Genomics">
        <title>Comparative genomic analysis and phylogenetic position of Theileria equi.</title>
        <authorList>
            <person name="Kappmeyer L.S."/>
            <person name="Thiagarajan M."/>
            <person name="Herndon D.R."/>
            <person name="Ramsay J.D."/>
            <person name="Caler E."/>
            <person name="Djikeng A."/>
            <person name="Gillespie J.J."/>
            <person name="Lau A.O."/>
            <person name="Roalson E.H."/>
            <person name="Silva J.C."/>
            <person name="Silva M.G."/>
            <person name="Suarez C.E."/>
            <person name="Ueti M.W."/>
            <person name="Nene V.M."/>
            <person name="Mealey R.H."/>
            <person name="Knowles D.P."/>
            <person name="Brayton K.A."/>
        </authorList>
    </citation>
    <scope>NUCLEOTIDE SEQUENCE [LARGE SCALE GENOMIC DNA]</scope>
    <source>
        <strain evidence="1 2">WA</strain>
    </source>
</reference>
<dbReference type="AlphaFoldDB" id="L0AUZ4"/>
<dbReference type="EMBL" id="CP001669">
    <property type="protein sequence ID" value="AFZ79360.1"/>
    <property type="molecule type" value="Genomic_DNA"/>
</dbReference>
<evidence type="ECO:0000313" key="1">
    <source>
        <dbReference type="EMBL" id="AFZ79360.1"/>
    </source>
</evidence>
<organism evidence="1 2">
    <name type="scientific">Theileria equi strain WA</name>
    <dbReference type="NCBI Taxonomy" id="1537102"/>
    <lineage>
        <taxon>Eukaryota</taxon>
        <taxon>Sar</taxon>
        <taxon>Alveolata</taxon>
        <taxon>Apicomplexa</taxon>
        <taxon>Aconoidasida</taxon>
        <taxon>Piroplasmida</taxon>
        <taxon>Theileriidae</taxon>
        <taxon>Theileria</taxon>
    </lineage>
</organism>
<evidence type="ECO:0000313" key="2">
    <source>
        <dbReference type="Proteomes" id="UP000031512"/>
    </source>
</evidence>
<accession>L0AUZ4</accession>
<keyword evidence="2" id="KW-1185">Reference proteome</keyword>
<dbReference type="KEGG" id="beq:BEWA_022080"/>
<name>L0AUZ4_THEEQ</name>
<dbReference type="eggNOG" id="ENOG502QX0X">
    <property type="taxonomic scope" value="Eukaryota"/>
</dbReference>
<dbReference type="VEuPathDB" id="PiroplasmaDB:BEWA_022080"/>
<dbReference type="GeneID" id="15803813"/>
<sequence>MQFTLEKHPGQSPVLSQEENRQFTDLNHHLYASDDENQIEENSLMELTLNLERERETYLEAVAVLHDQLRESHEHCRHLVDSHAELTKELELEADDGWKEARKWQEKYKESCRIIKAAGLSTDYMCNLSSISTNEYSLDETNGIDKHTMDTGTERYTGELKDGIWVYTLSDNFEDYDLENYRQKGGLNKQQNGWINLKSPRRFTSIVCSQHSRTRNAEPLDITLKLLSAIDF</sequence>
<proteinExistence type="predicted"/>
<dbReference type="OrthoDB" id="346917at2759"/>